<accession>A0A835LT20</accession>
<name>A0A835LT20_9MAGN</name>
<dbReference type="GO" id="GO:0046872">
    <property type="term" value="F:metal ion binding"/>
    <property type="evidence" value="ECO:0007669"/>
    <property type="project" value="UniProtKB-KW"/>
</dbReference>
<dbReference type="GO" id="GO:0004518">
    <property type="term" value="F:nuclease activity"/>
    <property type="evidence" value="ECO:0007669"/>
    <property type="project" value="UniProtKB-KW"/>
</dbReference>
<comment type="caution">
    <text evidence="9">The sequence shown here is derived from an EMBL/GenBank/DDBJ whole genome shotgun (WGS) entry which is preliminary data.</text>
</comment>
<keyword evidence="10" id="KW-1185">Reference proteome</keyword>
<comment type="subcellular location">
    <subcellularLocation>
        <location evidence="2">Nucleus</location>
    </subcellularLocation>
</comment>
<feature type="domain" description="DDE Tnp4" evidence="8">
    <location>
        <begin position="40"/>
        <end position="129"/>
    </location>
</feature>
<evidence type="ECO:0000256" key="6">
    <source>
        <dbReference type="ARBA" id="ARBA00022801"/>
    </source>
</evidence>
<evidence type="ECO:0000313" key="10">
    <source>
        <dbReference type="Proteomes" id="UP000631114"/>
    </source>
</evidence>
<dbReference type="PANTHER" id="PTHR22930:SF259">
    <property type="entry name" value="OS08G0106900 PROTEIN"/>
    <property type="match status" value="1"/>
</dbReference>
<dbReference type="Pfam" id="PF13359">
    <property type="entry name" value="DDE_Tnp_4"/>
    <property type="match status" value="1"/>
</dbReference>
<keyword evidence="7" id="KW-0539">Nucleus</keyword>
<evidence type="ECO:0000256" key="5">
    <source>
        <dbReference type="ARBA" id="ARBA00022723"/>
    </source>
</evidence>
<dbReference type="InterPro" id="IPR045249">
    <property type="entry name" value="HARBI1-like"/>
</dbReference>
<evidence type="ECO:0000256" key="2">
    <source>
        <dbReference type="ARBA" id="ARBA00004123"/>
    </source>
</evidence>
<gene>
    <name evidence="9" type="ORF">IFM89_032219</name>
</gene>
<dbReference type="InterPro" id="IPR027806">
    <property type="entry name" value="HARBI1_dom"/>
</dbReference>
<evidence type="ECO:0000259" key="8">
    <source>
        <dbReference type="Pfam" id="PF13359"/>
    </source>
</evidence>
<reference evidence="9 10" key="1">
    <citation type="submission" date="2020-10" db="EMBL/GenBank/DDBJ databases">
        <title>The Coptis chinensis genome and diversification of protoberbering-type alkaloids.</title>
        <authorList>
            <person name="Wang B."/>
            <person name="Shu S."/>
            <person name="Song C."/>
            <person name="Liu Y."/>
        </authorList>
    </citation>
    <scope>NUCLEOTIDE SEQUENCE [LARGE SCALE GENOMIC DNA]</scope>
    <source>
        <strain evidence="9">HL-2020</strain>
        <tissue evidence="9">Leaf</tissue>
    </source>
</reference>
<evidence type="ECO:0000256" key="4">
    <source>
        <dbReference type="ARBA" id="ARBA00022722"/>
    </source>
</evidence>
<comment type="cofactor">
    <cofactor evidence="1">
        <name>a divalent metal cation</name>
        <dbReference type="ChEBI" id="CHEBI:60240"/>
    </cofactor>
</comment>
<evidence type="ECO:0000313" key="9">
    <source>
        <dbReference type="EMBL" id="KAF9607103.1"/>
    </source>
</evidence>
<organism evidence="9 10">
    <name type="scientific">Coptis chinensis</name>
    <dbReference type="NCBI Taxonomy" id="261450"/>
    <lineage>
        <taxon>Eukaryota</taxon>
        <taxon>Viridiplantae</taxon>
        <taxon>Streptophyta</taxon>
        <taxon>Embryophyta</taxon>
        <taxon>Tracheophyta</taxon>
        <taxon>Spermatophyta</taxon>
        <taxon>Magnoliopsida</taxon>
        <taxon>Ranunculales</taxon>
        <taxon>Ranunculaceae</taxon>
        <taxon>Coptidoideae</taxon>
        <taxon>Coptis</taxon>
    </lineage>
</organism>
<keyword evidence="6" id="KW-0378">Hydrolase</keyword>
<dbReference type="PANTHER" id="PTHR22930">
    <property type="match status" value="1"/>
</dbReference>
<sequence length="195" mass="22366">MYNGHEVHISLLAGWEGSRRIVEYYNLHYGGGSTPSLSIGNYYLVDAGYANAPDFLPHIVVFATISMNGGRRRPQNFKELFNHRHSSLRNVIERTFGLIKKRWAILRSDPFYSFEMQVKIVLACCAVHNYIMAIDPDDPLLAEVDIELEILGPETNELITEISYGNDDWNVMRDQMAQQMFVDYMAEKSLDDLVL</sequence>
<dbReference type="GO" id="GO:0016787">
    <property type="term" value="F:hydrolase activity"/>
    <property type="evidence" value="ECO:0007669"/>
    <property type="project" value="UniProtKB-KW"/>
</dbReference>
<dbReference type="AlphaFoldDB" id="A0A835LT20"/>
<evidence type="ECO:0000256" key="3">
    <source>
        <dbReference type="ARBA" id="ARBA00006958"/>
    </source>
</evidence>
<dbReference type="GO" id="GO:0005634">
    <property type="term" value="C:nucleus"/>
    <property type="evidence" value="ECO:0007669"/>
    <property type="project" value="UniProtKB-SubCell"/>
</dbReference>
<keyword evidence="5" id="KW-0479">Metal-binding</keyword>
<protein>
    <recommendedName>
        <fullName evidence="8">DDE Tnp4 domain-containing protein</fullName>
    </recommendedName>
</protein>
<evidence type="ECO:0000256" key="7">
    <source>
        <dbReference type="ARBA" id="ARBA00023242"/>
    </source>
</evidence>
<dbReference type="EMBL" id="JADFTS010000005">
    <property type="protein sequence ID" value="KAF9607103.1"/>
    <property type="molecule type" value="Genomic_DNA"/>
</dbReference>
<proteinExistence type="inferred from homology"/>
<dbReference type="OrthoDB" id="1414267at2759"/>
<keyword evidence="4" id="KW-0540">Nuclease</keyword>
<dbReference type="Proteomes" id="UP000631114">
    <property type="component" value="Unassembled WGS sequence"/>
</dbReference>
<evidence type="ECO:0000256" key="1">
    <source>
        <dbReference type="ARBA" id="ARBA00001968"/>
    </source>
</evidence>
<comment type="similarity">
    <text evidence="3">Belongs to the HARBI1 family.</text>
</comment>